<feature type="domain" description="Response regulatory" evidence="3">
    <location>
        <begin position="10"/>
        <end position="123"/>
    </location>
</feature>
<keyword evidence="1 2" id="KW-0597">Phosphoprotein</keyword>
<evidence type="ECO:0000256" key="1">
    <source>
        <dbReference type="ARBA" id="ARBA00022553"/>
    </source>
</evidence>
<protein>
    <submittedName>
        <fullName evidence="4">Response regulator</fullName>
    </submittedName>
</protein>
<keyword evidence="5" id="KW-1185">Reference proteome</keyword>
<dbReference type="InterPro" id="IPR011006">
    <property type="entry name" value="CheY-like_superfamily"/>
</dbReference>
<proteinExistence type="predicted"/>
<dbReference type="PANTHER" id="PTHR44591:SF3">
    <property type="entry name" value="RESPONSE REGULATORY DOMAIN-CONTAINING PROTEIN"/>
    <property type="match status" value="1"/>
</dbReference>
<dbReference type="RefSeq" id="WP_237868581.1">
    <property type="nucleotide sequence ID" value="NZ_JAKLTR010000002.1"/>
</dbReference>
<dbReference type="SMART" id="SM00448">
    <property type="entry name" value="REC"/>
    <property type="match status" value="1"/>
</dbReference>
<dbReference type="PROSITE" id="PS50110">
    <property type="entry name" value="RESPONSE_REGULATORY"/>
    <property type="match status" value="1"/>
</dbReference>
<dbReference type="EMBL" id="JAKLTR010000002">
    <property type="protein sequence ID" value="MCG2613352.1"/>
    <property type="molecule type" value="Genomic_DNA"/>
</dbReference>
<dbReference type="InterPro" id="IPR001789">
    <property type="entry name" value="Sig_transdc_resp-reg_receiver"/>
</dbReference>
<accession>A0ABS9KM02</accession>
<dbReference type="Pfam" id="PF00072">
    <property type="entry name" value="Response_reg"/>
    <property type="match status" value="1"/>
</dbReference>
<dbReference type="SUPFAM" id="SSF52172">
    <property type="entry name" value="CheY-like"/>
    <property type="match status" value="1"/>
</dbReference>
<comment type="caution">
    <text evidence="4">The sequence shown here is derived from an EMBL/GenBank/DDBJ whole genome shotgun (WGS) entry which is preliminary data.</text>
</comment>
<gene>
    <name evidence="4" type="ORF">LZZ85_03635</name>
</gene>
<dbReference type="Proteomes" id="UP001165367">
    <property type="component" value="Unassembled WGS sequence"/>
</dbReference>
<feature type="modified residue" description="4-aspartylphosphate" evidence="2">
    <location>
        <position position="58"/>
    </location>
</feature>
<name>A0ABS9KM02_9BACT</name>
<evidence type="ECO:0000313" key="4">
    <source>
        <dbReference type="EMBL" id="MCG2613352.1"/>
    </source>
</evidence>
<evidence type="ECO:0000313" key="5">
    <source>
        <dbReference type="Proteomes" id="UP001165367"/>
    </source>
</evidence>
<organism evidence="4 5">
    <name type="scientific">Terrimonas ginsenosidimutans</name>
    <dbReference type="NCBI Taxonomy" id="2908004"/>
    <lineage>
        <taxon>Bacteria</taxon>
        <taxon>Pseudomonadati</taxon>
        <taxon>Bacteroidota</taxon>
        <taxon>Chitinophagia</taxon>
        <taxon>Chitinophagales</taxon>
        <taxon>Chitinophagaceae</taxon>
        <taxon>Terrimonas</taxon>
    </lineage>
</organism>
<evidence type="ECO:0000256" key="2">
    <source>
        <dbReference type="PROSITE-ProRule" id="PRU00169"/>
    </source>
</evidence>
<sequence length="128" mass="14506">MNEIYMHKKTLLICDDDQDILDVLELAFKSHFHTICEADSLKVMDLLRTNRPDIVLVDLWMPFLSGDQLIRSIRRDEDLKELRVIAISASQTGKKVALTAGADSFIAKPFDLDELLMEIRSLSGETVA</sequence>
<evidence type="ECO:0000259" key="3">
    <source>
        <dbReference type="PROSITE" id="PS50110"/>
    </source>
</evidence>
<dbReference type="Gene3D" id="3.40.50.2300">
    <property type="match status" value="1"/>
</dbReference>
<reference evidence="4" key="1">
    <citation type="submission" date="2022-01" db="EMBL/GenBank/DDBJ databases">
        <authorList>
            <person name="Jo J.-H."/>
            <person name="Im W.-T."/>
        </authorList>
    </citation>
    <scope>NUCLEOTIDE SEQUENCE</scope>
    <source>
        <strain evidence="4">NA20</strain>
    </source>
</reference>
<dbReference type="PANTHER" id="PTHR44591">
    <property type="entry name" value="STRESS RESPONSE REGULATOR PROTEIN 1"/>
    <property type="match status" value="1"/>
</dbReference>
<dbReference type="InterPro" id="IPR050595">
    <property type="entry name" value="Bact_response_regulator"/>
</dbReference>